<keyword evidence="1" id="KW-0472">Membrane</keyword>
<dbReference type="RefSeq" id="WP_015504229.1">
    <property type="nucleotide sequence ID" value="NZ_CP017686.1"/>
</dbReference>
<keyword evidence="1" id="KW-1133">Transmembrane helix</keyword>
<accession>A0A3G3IFA0</accession>
<evidence type="ECO:0000313" key="2">
    <source>
        <dbReference type="EMBL" id="AYQ54517.1"/>
    </source>
</evidence>
<feature type="transmembrane region" description="Helical" evidence="1">
    <location>
        <begin position="34"/>
        <end position="57"/>
    </location>
</feature>
<dbReference type="AlphaFoldDB" id="A0A3G3IFA0"/>
<evidence type="ECO:0000313" key="3">
    <source>
        <dbReference type="Proteomes" id="UP000273278"/>
    </source>
</evidence>
<dbReference type="GeneID" id="41321130"/>
<keyword evidence="1" id="KW-0812">Transmembrane</keyword>
<sequence length="111" mass="12286">MACFLVAAVVGIFTTVFAKKIPEKYHIEWLNVMIWGGVLALLVEHVWHGEIVPWFPFLTAMESPDDTAAMLTEMAQIGIPMLLAIVGAWALMVYIYNRCVEASSSVSPDTV</sequence>
<evidence type="ECO:0000256" key="1">
    <source>
        <dbReference type="SAM" id="Phobius"/>
    </source>
</evidence>
<feature type="transmembrane region" description="Helical" evidence="1">
    <location>
        <begin position="77"/>
        <end position="96"/>
    </location>
</feature>
<dbReference type="Proteomes" id="UP000273278">
    <property type="component" value="Chromosome"/>
</dbReference>
<dbReference type="EMBL" id="CP017686">
    <property type="protein sequence ID" value="AYQ54517.1"/>
    <property type="molecule type" value="Genomic_DNA"/>
</dbReference>
<name>A0A3G3IFA0_9ARCH</name>
<proteinExistence type="predicted"/>
<reference evidence="2 3" key="1">
    <citation type="submission" date="2016-10" db="EMBL/GenBank/DDBJ databases">
        <title>Complete genome of the TMA-utilizing, human hosted archaeon Methanomethylophilus alvus Gen. nov, sp. nov., strain Mx-05, derived from a pure culture.</title>
        <authorList>
            <person name="Brugere J.-F."/>
            <person name="Ben Hania W."/>
            <person name="Chaudhary P.P."/>
            <person name="Gaci N."/>
            <person name="Borrel G."/>
            <person name="Cao Van Tuat L."/>
            <person name="Fardeau M.-L."/>
            <person name="Harris H.M.B."/>
            <person name="O'Toole P.W."/>
            <person name="Ollivier B."/>
        </authorList>
    </citation>
    <scope>NUCLEOTIDE SEQUENCE [LARGE SCALE GENOMIC DNA]</scope>
    <source>
        <strain evidence="2 3">Mx-05</strain>
    </source>
</reference>
<dbReference type="OMA" id="MACFIVP"/>
<protein>
    <submittedName>
        <fullName evidence="2">Uncharacterized protein</fullName>
    </submittedName>
</protein>
<gene>
    <name evidence="2" type="ORF">BKD89_01640</name>
</gene>
<organism evidence="2 3">
    <name type="scientific">Methanomethylophilus alvi</name>
    <dbReference type="NCBI Taxonomy" id="1291540"/>
    <lineage>
        <taxon>Archaea</taxon>
        <taxon>Methanobacteriati</taxon>
        <taxon>Thermoplasmatota</taxon>
        <taxon>Thermoplasmata</taxon>
        <taxon>Methanomassiliicoccales</taxon>
        <taxon>Methanomethylophilaceae</taxon>
        <taxon>Methanomethylophilus</taxon>
    </lineage>
</organism>